<reference evidence="2" key="1">
    <citation type="submission" date="2023-01" db="EMBL/GenBank/DDBJ databases">
        <authorList>
            <person name="Van Ghelder C."/>
            <person name="Rancurel C."/>
        </authorList>
    </citation>
    <scope>NUCLEOTIDE SEQUENCE</scope>
    <source>
        <strain evidence="2">CNCM I-4278</strain>
    </source>
</reference>
<evidence type="ECO:0000313" key="3">
    <source>
        <dbReference type="Proteomes" id="UP001152607"/>
    </source>
</evidence>
<sequence>MHARTAYRTARRFEFQLGDAWYITRPVNIALPRLERQPTEHSLVTIISASHPAQLADGGWIEAQVRSFVGAGDDVWNENFLQGLLIGTPEPTPSPSSTFLDSMKRLVPWHAFVPNLNFPPGPYALSPTGLSQVYRLYDDTKNAFMVPIEPTSTEDGHFEPLQLAGNYPQSQSIAVPSRLSTLATDHHPLRGKCIAVKELFSLHGLRVALSNRAFLAVQSPAKETAPAIQKLLETGVVLLGSTKCSSMISREDPIEAVDFQAPWNPRGDGYQSPVGSSSGSAASIASYDWLDITIGSDTTGSSRRPAFVNGCFQHRFSHDLFSLKGVQLCYGPMDAPAAFTRSINELEAVVKAWASVGNPKTFSKPTVIIYPTDYLPVANREQQTMIDQLIDDVAEAFSIPVKAVSFKQKWQESPPKDVEGESLEAYLHNVGLNTFVYGFCHNHDEFRQTYQQKYGHPPFVNKVTQWRWDVGGTISHEQHNDAVRRAQVYKDWLLQNVLELDRETALVVLPIKEAEPNYRDTDPGPPFAQDTWDPLWLSPVLGAPEISVPVGNIRYNSRITKRPELLPVAVSFVSPPGTDELLVSALRMVFAHAGRPESVQIGRNMYG</sequence>
<gene>
    <name evidence="2" type="ORF">PDIGIT_LOCUS14317</name>
</gene>
<evidence type="ECO:0000259" key="1">
    <source>
        <dbReference type="Pfam" id="PF01425"/>
    </source>
</evidence>
<name>A0A9W4US84_9PLEO</name>
<protein>
    <recommendedName>
        <fullName evidence="1">Amidase domain-containing protein</fullName>
    </recommendedName>
</protein>
<dbReference type="AlphaFoldDB" id="A0A9W4US84"/>
<dbReference type="PANTHER" id="PTHR46310">
    <property type="entry name" value="AMIDASE 1"/>
    <property type="match status" value="1"/>
</dbReference>
<dbReference type="SUPFAM" id="SSF75304">
    <property type="entry name" value="Amidase signature (AS) enzymes"/>
    <property type="match status" value="1"/>
</dbReference>
<dbReference type="EMBL" id="CAOQHR010000011">
    <property type="protein sequence ID" value="CAI6341125.1"/>
    <property type="molecule type" value="Genomic_DNA"/>
</dbReference>
<organism evidence="2 3">
    <name type="scientific">Periconia digitata</name>
    <dbReference type="NCBI Taxonomy" id="1303443"/>
    <lineage>
        <taxon>Eukaryota</taxon>
        <taxon>Fungi</taxon>
        <taxon>Dikarya</taxon>
        <taxon>Ascomycota</taxon>
        <taxon>Pezizomycotina</taxon>
        <taxon>Dothideomycetes</taxon>
        <taxon>Pleosporomycetidae</taxon>
        <taxon>Pleosporales</taxon>
        <taxon>Massarineae</taxon>
        <taxon>Periconiaceae</taxon>
        <taxon>Periconia</taxon>
    </lineage>
</organism>
<dbReference type="Gene3D" id="3.90.1300.10">
    <property type="entry name" value="Amidase signature (AS) domain"/>
    <property type="match status" value="1"/>
</dbReference>
<proteinExistence type="predicted"/>
<dbReference type="InterPro" id="IPR023631">
    <property type="entry name" value="Amidase_dom"/>
</dbReference>
<accession>A0A9W4US84</accession>
<dbReference type="OrthoDB" id="5423360at2759"/>
<dbReference type="InterPro" id="IPR036928">
    <property type="entry name" value="AS_sf"/>
</dbReference>
<comment type="caution">
    <text evidence="2">The sequence shown here is derived from an EMBL/GenBank/DDBJ whole genome shotgun (WGS) entry which is preliminary data.</text>
</comment>
<dbReference type="Proteomes" id="UP001152607">
    <property type="component" value="Unassembled WGS sequence"/>
</dbReference>
<evidence type="ECO:0000313" key="2">
    <source>
        <dbReference type="EMBL" id="CAI6341125.1"/>
    </source>
</evidence>
<keyword evidence="3" id="KW-1185">Reference proteome</keyword>
<feature type="domain" description="Amidase" evidence="1">
    <location>
        <begin position="184"/>
        <end position="582"/>
    </location>
</feature>
<dbReference type="PANTHER" id="PTHR46310:SF7">
    <property type="entry name" value="AMIDASE 1"/>
    <property type="match status" value="1"/>
</dbReference>
<dbReference type="Pfam" id="PF01425">
    <property type="entry name" value="Amidase"/>
    <property type="match status" value="1"/>
</dbReference>